<reference evidence="3 4" key="1">
    <citation type="submission" date="2020-02" db="EMBL/GenBank/DDBJ databases">
        <title>Whole-genome analyses of novel actinobacteria.</title>
        <authorList>
            <person name="Sahin N."/>
            <person name="Tokatli A."/>
        </authorList>
    </citation>
    <scope>NUCLEOTIDE SEQUENCE [LARGE SCALE GENOMIC DNA]</scope>
    <source>
        <strain evidence="3 4">YC504</strain>
    </source>
</reference>
<keyword evidence="3" id="KW-0540">Nuclease</keyword>
<keyword evidence="1" id="KW-1133">Transmembrane helix</keyword>
<evidence type="ECO:0000256" key="1">
    <source>
        <dbReference type="SAM" id="Phobius"/>
    </source>
</evidence>
<feature type="transmembrane region" description="Helical" evidence="1">
    <location>
        <begin position="81"/>
        <end position="98"/>
    </location>
</feature>
<evidence type="ECO:0000259" key="2">
    <source>
        <dbReference type="Pfam" id="PF03372"/>
    </source>
</evidence>
<organism evidence="3 4">
    <name type="scientific">Streptomyces mesophilus</name>
    <dbReference type="NCBI Taxonomy" id="1775132"/>
    <lineage>
        <taxon>Bacteria</taxon>
        <taxon>Bacillati</taxon>
        <taxon>Actinomycetota</taxon>
        <taxon>Actinomycetes</taxon>
        <taxon>Kitasatosporales</taxon>
        <taxon>Streptomycetaceae</taxon>
        <taxon>Streptomyces</taxon>
    </lineage>
</organism>
<sequence length="336" mass="35067">MDAEAVPRAEPLPDRPPLRRLVAAWGAGLVLAGLTVIVGCRALDVDATTPVPQLLAFLPWLLVPGALALGAAALARWRGGAVWAAAVLVVTAWFLQPYDPAGSSAPSARAGGGREAARITVLTSNVLFGKATSELIEAVRRERPDLVFVQECDAGCLGALRAGLAYPYESAVPSPGSHGSAILSRHPLVREAGISSRLEMPGALATIAGRKVRLQLAHPVPPVPGGVGVWRRELGAMRDFVVRHRSSAPLVVAGDFNASQDHAAFRALLDAGLRDAAAVTGRARTPSWPTSVSAPLGTQIDHVLASPAFVPRSARFLELSGTDHRALVVELSLVVG</sequence>
<keyword evidence="4" id="KW-1185">Reference proteome</keyword>
<dbReference type="InterPro" id="IPR036691">
    <property type="entry name" value="Endo/exonu/phosph_ase_sf"/>
</dbReference>
<proteinExistence type="predicted"/>
<dbReference type="SUPFAM" id="SSF56219">
    <property type="entry name" value="DNase I-like"/>
    <property type="match status" value="1"/>
</dbReference>
<feature type="domain" description="Endonuclease/exonuclease/phosphatase" evidence="2">
    <location>
        <begin position="122"/>
        <end position="324"/>
    </location>
</feature>
<dbReference type="Proteomes" id="UP000481109">
    <property type="component" value="Unassembled WGS sequence"/>
</dbReference>
<dbReference type="GO" id="GO:0004527">
    <property type="term" value="F:exonuclease activity"/>
    <property type="evidence" value="ECO:0007669"/>
    <property type="project" value="UniProtKB-KW"/>
</dbReference>
<dbReference type="RefSeq" id="WP_165337238.1">
    <property type="nucleotide sequence ID" value="NZ_JAAKZW010000444.1"/>
</dbReference>
<keyword evidence="3" id="KW-0255">Endonuclease</keyword>
<dbReference type="Pfam" id="PF03372">
    <property type="entry name" value="Exo_endo_phos"/>
    <property type="match status" value="1"/>
</dbReference>
<dbReference type="GO" id="GO:0004519">
    <property type="term" value="F:endonuclease activity"/>
    <property type="evidence" value="ECO:0007669"/>
    <property type="project" value="UniProtKB-KW"/>
</dbReference>
<comment type="caution">
    <text evidence="3">The sequence shown here is derived from an EMBL/GenBank/DDBJ whole genome shotgun (WGS) entry which is preliminary data.</text>
</comment>
<dbReference type="Gene3D" id="3.60.10.10">
    <property type="entry name" value="Endonuclease/exonuclease/phosphatase"/>
    <property type="match status" value="1"/>
</dbReference>
<dbReference type="AlphaFoldDB" id="A0A6G4XYI5"/>
<evidence type="ECO:0000313" key="3">
    <source>
        <dbReference type="EMBL" id="NGO81867.1"/>
    </source>
</evidence>
<evidence type="ECO:0000313" key="4">
    <source>
        <dbReference type="Proteomes" id="UP000481109"/>
    </source>
</evidence>
<name>A0A6G4XYI5_9ACTN</name>
<keyword evidence="3" id="KW-0378">Hydrolase</keyword>
<accession>A0A6G4XYI5</accession>
<gene>
    <name evidence="3" type="ORF">G6045_40420</name>
</gene>
<protein>
    <submittedName>
        <fullName evidence="3">Endonuclease/exonuclease/phosphatase family protein</fullName>
    </submittedName>
</protein>
<dbReference type="EMBL" id="JAAKZW010000444">
    <property type="protein sequence ID" value="NGO81867.1"/>
    <property type="molecule type" value="Genomic_DNA"/>
</dbReference>
<keyword evidence="1" id="KW-0812">Transmembrane</keyword>
<feature type="transmembrane region" description="Helical" evidence="1">
    <location>
        <begin position="54"/>
        <end position="74"/>
    </location>
</feature>
<keyword evidence="3" id="KW-0269">Exonuclease</keyword>
<keyword evidence="1" id="KW-0472">Membrane</keyword>
<dbReference type="InterPro" id="IPR005135">
    <property type="entry name" value="Endo/exonuclease/phosphatase"/>
</dbReference>
<feature type="transmembrane region" description="Helical" evidence="1">
    <location>
        <begin position="21"/>
        <end position="42"/>
    </location>
</feature>